<evidence type="ECO:0000313" key="3">
    <source>
        <dbReference type="Proteomes" id="UP001595476"/>
    </source>
</evidence>
<accession>A0ABV7HJL9</accession>
<dbReference type="Gene3D" id="3.40.50.1240">
    <property type="entry name" value="Phosphoglycerate mutase-like"/>
    <property type="match status" value="1"/>
</dbReference>
<dbReference type="RefSeq" id="WP_386720971.1">
    <property type="nucleotide sequence ID" value="NZ_JBHRSZ010000004.1"/>
</dbReference>
<comment type="caution">
    <text evidence="2">The sequence shown here is derived from an EMBL/GenBank/DDBJ whole genome shotgun (WGS) entry which is preliminary data.</text>
</comment>
<keyword evidence="1" id="KW-0378">Hydrolase</keyword>
<keyword evidence="3" id="KW-1185">Reference proteome</keyword>
<evidence type="ECO:0000256" key="1">
    <source>
        <dbReference type="ARBA" id="ARBA00022801"/>
    </source>
</evidence>
<dbReference type="Pfam" id="PF00300">
    <property type="entry name" value="His_Phos_1"/>
    <property type="match status" value="1"/>
</dbReference>
<dbReference type="InterPro" id="IPR029033">
    <property type="entry name" value="His_PPase_superfam"/>
</dbReference>
<name>A0ABV7HJL9_9GAMM</name>
<organism evidence="2 3">
    <name type="scientific">Litoribrevibacter euphylliae</name>
    <dbReference type="NCBI Taxonomy" id="1834034"/>
    <lineage>
        <taxon>Bacteria</taxon>
        <taxon>Pseudomonadati</taxon>
        <taxon>Pseudomonadota</taxon>
        <taxon>Gammaproteobacteria</taxon>
        <taxon>Oceanospirillales</taxon>
        <taxon>Oceanospirillaceae</taxon>
        <taxon>Litoribrevibacter</taxon>
    </lineage>
</organism>
<dbReference type="PANTHER" id="PTHR20935:SF0">
    <property type="entry name" value="SERINE_THREONINE-PROTEIN PHOSPHATASE PGAM5, MITOCHONDRIAL"/>
    <property type="match status" value="1"/>
</dbReference>
<dbReference type="EMBL" id="JBHRSZ010000004">
    <property type="protein sequence ID" value="MFC3151706.1"/>
    <property type="molecule type" value="Genomic_DNA"/>
</dbReference>
<proteinExistence type="predicted"/>
<protein>
    <submittedName>
        <fullName evidence="2">Histidine phosphatase family protein</fullName>
    </submittedName>
</protein>
<dbReference type="SMART" id="SM00855">
    <property type="entry name" value="PGAM"/>
    <property type="match status" value="1"/>
</dbReference>
<dbReference type="InterPro" id="IPR013078">
    <property type="entry name" value="His_Pase_superF_clade-1"/>
</dbReference>
<dbReference type="PANTHER" id="PTHR20935">
    <property type="entry name" value="PHOSPHOGLYCERATE MUTASE-RELATED"/>
    <property type="match status" value="1"/>
</dbReference>
<sequence>MAEIFLVRHGQASFGAEDYDQLSDLGKTQCKRLGQFMSNFAQDALLVAGSLRRHYQSMESFEEGYGGSCEKLPMQLAELDEFDHENVLHVAYPHFKDRAVMVAELAKSDYPRKRFHQFFQESVMRWISGEYDDTYRESWPDFKQRIEQGLNSIRALTRDERNRGRPLIVFTSGGPISTIVRHAMGLDDRATFSLNENLANSGVTRLLSSEDRISVSYINNYSHLQLEPNLISYR</sequence>
<dbReference type="Proteomes" id="UP001595476">
    <property type="component" value="Unassembled WGS sequence"/>
</dbReference>
<dbReference type="SUPFAM" id="SSF53254">
    <property type="entry name" value="Phosphoglycerate mutase-like"/>
    <property type="match status" value="1"/>
</dbReference>
<gene>
    <name evidence="2" type="ORF">ACFOEK_11770</name>
</gene>
<evidence type="ECO:0000313" key="2">
    <source>
        <dbReference type="EMBL" id="MFC3151706.1"/>
    </source>
</evidence>
<reference evidence="3" key="1">
    <citation type="journal article" date="2019" name="Int. J. Syst. Evol. Microbiol.">
        <title>The Global Catalogue of Microorganisms (GCM) 10K type strain sequencing project: providing services to taxonomists for standard genome sequencing and annotation.</title>
        <authorList>
            <consortium name="The Broad Institute Genomics Platform"/>
            <consortium name="The Broad Institute Genome Sequencing Center for Infectious Disease"/>
            <person name="Wu L."/>
            <person name="Ma J."/>
        </authorList>
    </citation>
    <scope>NUCLEOTIDE SEQUENCE [LARGE SCALE GENOMIC DNA]</scope>
    <source>
        <strain evidence="3">KCTC 52438</strain>
    </source>
</reference>
<dbReference type="InterPro" id="IPR051021">
    <property type="entry name" value="Mito_Ser/Thr_phosphatase"/>
</dbReference>